<dbReference type="EMBL" id="DSXR01000127">
    <property type="protein sequence ID" value="HGS88377.1"/>
    <property type="molecule type" value="Genomic_DNA"/>
</dbReference>
<name>A0A7C4L162_9CHLR</name>
<dbReference type="AlphaFoldDB" id="A0A7C4L162"/>
<keyword evidence="1" id="KW-0812">Transmembrane</keyword>
<feature type="transmembrane region" description="Helical" evidence="1">
    <location>
        <begin position="70"/>
        <end position="93"/>
    </location>
</feature>
<organism evidence="2">
    <name type="scientific">Bellilinea caldifistulae</name>
    <dbReference type="NCBI Taxonomy" id="360411"/>
    <lineage>
        <taxon>Bacteria</taxon>
        <taxon>Bacillati</taxon>
        <taxon>Chloroflexota</taxon>
        <taxon>Anaerolineae</taxon>
        <taxon>Anaerolineales</taxon>
        <taxon>Anaerolineaceae</taxon>
        <taxon>Bellilinea</taxon>
    </lineage>
</organism>
<evidence type="ECO:0000256" key="1">
    <source>
        <dbReference type="SAM" id="Phobius"/>
    </source>
</evidence>
<reference evidence="2" key="1">
    <citation type="journal article" date="2020" name="mSystems">
        <title>Genome- and Community-Level Interaction Insights into Carbon Utilization and Element Cycling Functions of Hydrothermarchaeota in Hydrothermal Sediment.</title>
        <authorList>
            <person name="Zhou Z."/>
            <person name="Liu Y."/>
            <person name="Xu W."/>
            <person name="Pan J."/>
            <person name="Luo Z.H."/>
            <person name="Li M."/>
        </authorList>
    </citation>
    <scope>NUCLEOTIDE SEQUENCE [LARGE SCALE GENOMIC DNA]</scope>
    <source>
        <strain evidence="2">SpSt-556</strain>
    </source>
</reference>
<keyword evidence="1" id="KW-1133">Transmembrane helix</keyword>
<comment type="caution">
    <text evidence="2">The sequence shown here is derived from an EMBL/GenBank/DDBJ whole genome shotgun (WGS) entry which is preliminary data.</text>
</comment>
<gene>
    <name evidence="2" type="ORF">ENT17_12295</name>
</gene>
<feature type="transmembrane region" description="Helical" evidence="1">
    <location>
        <begin position="16"/>
        <end position="36"/>
    </location>
</feature>
<evidence type="ECO:0000313" key="2">
    <source>
        <dbReference type="EMBL" id="HGS88377.1"/>
    </source>
</evidence>
<protein>
    <submittedName>
        <fullName evidence="2">Uncharacterized protein</fullName>
    </submittedName>
</protein>
<keyword evidence="1" id="KW-0472">Membrane</keyword>
<accession>A0A7C4L162</accession>
<feature type="transmembrane region" description="Helical" evidence="1">
    <location>
        <begin position="42"/>
        <end position="63"/>
    </location>
</feature>
<sequence>MNETITTATASNRAGITSLILAFLAGVFLCLAEFSIGPARIMLLSLPAGVLSLGAVISGIVGLRQPARRWTAVVGLILGGILLLGSLCTFVSVPLATQMLPNR</sequence>
<proteinExistence type="predicted"/>